<dbReference type="InterPro" id="IPR029058">
    <property type="entry name" value="AB_hydrolase_fold"/>
</dbReference>
<dbReference type="PANTHER" id="PTHR22946:SF8">
    <property type="entry name" value="ACETYL XYLAN ESTERASE DOMAIN-CONTAINING PROTEIN"/>
    <property type="match status" value="1"/>
</dbReference>
<dbReference type="GO" id="GO:0016787">
    <property type="term" value="F:hydrolase activity"/>
    <property type="evidence" value="ECO:0007669"/>
    <property type="project" value="UniProtKB-KW"/>
</dbReference>
<accession>A0ABU9VI46</accession>
<evidence type="ECO:0000259" key="1">
    <source>
        <dbReference type="Pfam" id="PF01738"/>
    </source>
</evidence>
<dbReference type="PANTHER" id="PTHR22946">
    <property type="entry name" value="DIENELACTONE HYDROLASE DOMAIN-CONTAINING PROTEIN-RELATED"/>
    <property type="match status" value="1"/>
</dbReference>
<dbReference type="EMBL" id="JBCITK010000001">
    <property type="protein sequence ID" value="MEN0642581.1"/>
    <property type="molecule type" value="Genomic_DNA"/>
</dbReference>
<dbReference type="RefSeq" id="WP_343129689.1">
    <property type="nucleotide sequence ID" value="NZ_JBCITK010000001.1"/>
</dbReference>
<dbReference type="Pfam" id="PF01738">
    <property type="entry name" value="DLH"/>
    <property type="match status" value="1"/>
</dbReference>
<protein>
    <submittedName>
        <fullName evidence="2">Alpha/beta hydrolase family protein</fullName>
    </submittedName>
</protein>
<feature type="domain" description="Dienelactone hydrolase" evidence="1">
    <location>
        <begin position="119"/>
        <end position="224"/>
    </location>
</feature>
<comment type="caution">
    <text evidence="2">The sequence shown here is derived from an EMBL/GenBank/DDBJ whole genome shotgun (WGS) entry which is preliminary data.</text>
</comment>
<dbReference type="InterPro" id="IPR002925">
    <property type="entry name" value="Dienelactn_hydro"/>
</dbReference>
<proteinExistence type="predicted"/>
<sequence>MIEPDQFLENLYKQRNQTVLEPSLARMELEKRLGDVPEPSLDVDLTKLETVECIGYTRERFRFKASDDLFIPFYVLTPHTTSHTQFASILALHGHGYGSRELVGLNEDDTEEEGEPGIHRQLAVQLVKKGFKVFVPEILGFGDRRLTKDKEEDNKNSCFTLAAALMMSGSTLAGMRVFEARRMIDVMATFPNVSEEQIGLEGFSGGGLVSALVSALDTRVKATVLTGFANTFKDSILDRNHCLDNYIPGILSIGEQPDLLRLIAPRALFLEAGDEDKVFPLRGVEVAIEQVKNVYKENNMQDQFDSDIFSGGHIINGRKFIDWFERVLTRE</sequence>
<keyword evidence="3" id="KW-1185">Reference proteome</keyword>
<name>A0ABU9VI46_9BACI</name>
<gene>
    <name evidence="2" type="ORF">MKY91_05345</name>
</gene>
<dbReference type="InterPro" id="IPR050261">
    <property type="entry name" value="FrsA_esterase"/>
</dbReference>
<evidence type="ECO:0000313" key="3">
    <source>
        <dbReference type="Proteomes" id="UP001418796"/>
    </source>
</evidence>
<evidence type="ECO:0000313" key="2">
    <source>
        <dbReference type="EMBL" id="MEN0642581.1"/>
    </source>
</evidence>
<organism evidence="2 3">
    <name type="scientific">Alkalicoccobacillus gibsonii</name>
    <dbReference type="NCBI Taxonomy" id="79881"/>
    <lineage>
        <taxon>Bacteria</taxon>
        <taxon>Bacillati</taxon>
        <taxon>Bacillota</taxon>
        <taxon>Bacilli</taxon>
        <taxon>Bacillales</taxon>
        <taxon>Bacillaceae</taxon>
        <taxon>Alkalicoccobacillus</taxon>
    </lineage>
</organism>
<dbReference type="SUPFAM" id="SSF53474">
    <property type="entry name" value="alpha/beta-Hydrolases"/>
    <property type="match status" value="1"/>
</dbReference>
<dbReference type="Proteomes" id="UP001418796">
    <property type="component" value="Unassembled WGS sequence"/>
</dbReference>
<reference evidence="2 3" key="1">
    <citation type="submission" date="2024-03" db="EMBL/GenBank/DDBJ databases">
        <title>Bacilli Hybrid Assemblies.</title>
        <authorList>
            <person name="Kovac J."/>
        </authorList>
    </citation>
    <scope>NUCLEOTIDE SEQUENCE [LARGE SCALE GENOMIC DNA]</scope>
    <source>
        <strain evidence="2 3">FSL R7-0666</strain>
    </source>
</reference>
<dbReference type="Gene3D" id="3.40.50.1820">
    <property type="entry name" value="alpha/beta hydrolase"/>
    <property type="match status" value="1"/>
</dbReference>
<keyword evidence="2" id="KW-0378">Hydrolase</keyword>